<evidence type="ECO:0000256" key="3">
    <source>
        <dbReference type="ARBA" id="ARBA00023027"/>
    </source>
</evidence>
<evidence type="ECO:0000313" key="5">
    <source>
        <dbReference type="Proteomes" id="UP000004956"/>
    </source>
</evidence>
<dbReference type="GO" id="GO:0046872">
    <property type="term" value="F:metal ion binding"/>
    <property type="evidence" value="ECO:0007669"/>
    <property type="project" value="UniProtKB-KW"/>
</dbReference>
<dbReference type="InterPro" id="IPR005255">
    <property type="entry name" value="PdxA_fam"/>
</dbReference>
<dbReference type="PANTHER" id="PTHR30004:SF5">
    <property type="entry name" value="4-HYDROXYTHREONINE-4-PHOSPHATE DEHYDROGENASE"/>
    <property type="match status" value="1"/>
</dbReference>
<accession>H3KGT9</accession>
<dbReference type="Gene3D" id="3.40.718.10">
    <property type="entry name" value="Isopropylmalate Dehydrogenase"/>
    <property type="match status" value="1"/>
</dbReference>
<protein>
    <submittedName>
        <fullName evidence="4">4-hydroxythreonine-4-phosphate dehydrogenase</fullName>
    </submittedName>
</protein>
<dbReference type="GO" id="GO:0051287">
    <property type="term" value="F:NAD binding"/>
    <property type="evidence" value="ECO:0007669"/>
    <property type="project" value="InterPro"/>
</dbReference>
<dbReference type="Proteomes" id="UP000004956">
    <property type="component" value="Unassembled WGS sequence"/>
</dbReference>
<dbReference type="EMBL" id="AFBQ01000295">
    <property type="protein sequence ID" value="EHY30663.1"/>
    <property type="molecule type" value="Genomic_DNA"/>
</dbReference>
<dbReference type="RefSeq" id="WP_008543165.1">
    <property type="nucleotide sequence ID" value="NZ_JH605003.1"/>
</dbReference>
<dbReference type="PANTHER" id="PTHR30004">
    <property type="entry name" value="4-HYDROXYTHREONINE-4-PHOSPHATE DEHYDROGENASE"/>
    <property type="match status" value="1"/>
</dbReference>
<dbReference type="HOGENOM" id="CLU_892888_0_0_4"/>
<dbReference type="SUPFAM" id="SSF53659">
    <property type="entry name" value="Isocitrate/Isopropylmalate dehydrogenase-like"/>
    <property type="match status" value="1"/>
</dbReference>
<reference evidence="4 5" key="1">
    <citation type="submission" date="2011-11" db="EMBL/GenBank/DDBJ databases">
        <authorList>
            <person name="Weinstock G."/>
            <person name="Sodergren E."/>
            <person name="Clifton S."/>
            <person name="Fulton L."/>
            <person name="Fulton B."/>
            <person name="Courtney L."/>
            <person name="Fronick C."/>
            <person name="Harrison M."/>
            <person name="Strong C."/>
            <person name="Farmer C."/>
            <person name="Delahaunty K."/>
            <person name="Markovic C."/>
            <person name="Hall O."/>
            <person name="Minx P."/>
            <person name="Tomlinson C."/>
            <person name="Mitreva M."/>
            <person name="Hou S."/>
            <person name="Chen J."/>
            <person name="Wollam A."/>
            <person name="Pepin K.H."/>
            <person name="Johnson M."/>
            <person name="Bhonagiri V."/>
            <person name="Zhang X."/>
            <person name="Suruliraj S."/>
            <person name="Warren W."/>
            <person name="Chinwalla A."/>
            <person name="Mardis E.R."/>
            <person name="Wilson R.K."/>
        </authorList>
    </citation>
    <scope>NUCLEOTIDE SEQUENCE [LARGE SCALE GENOMIC DNA]</scope>
    <source>
        <strain evidence="4 5">YIT 11816</strain>
    </source>
</reference>
<dbReference type="GO" id="GO:0050570">
    <property type="term" value="F:4-hydroxythreonine-4-phosphate dehydrogenase activity"/>
    <property type="evidence" value="ECO:0007669"/>
    <property type="project" value="TreeGrafter"/>
</dbReference>
<name>H3KGT9_9BURK</name>
<proteinExistence type="predicted"/>
<keyword evidence="2" id="KW-0560">Oxidoreductase</keyword>
<keyword evidence="3" id="KW-0520">NAD</keyword>
<evidence type="ECO:0000256" key="2">
    <source>
        <dbReference type="ARBA" id="ARBA00023002"/>
    </source>
</evidence>
<dbReference type="AlphaFoldDB" id="H3KGT9"/>
<evidence type="ECO:0000313" key="4">
    <source>
        <dbReference type="EMBL" id="EHY30663.1"/>
    </source>
</evidence>
<dbReference type="GO" id="GO:0008615">
    <property type="term" value="P:pyridoxine biosynthetic process"/>
    <property type="evidence" value="ECO:0007669"/>
    <property type="project" value="TreeGrafter"/>
</dbReference>
<dbReference type="GO" id="GO:0042823">
    <property type="term" value="P:pyridoxal phosphate biosynthetic process"/>
    <property type="evidence" value="ECO:0007669"/>
    <property type="project" value="TreeGrafter"/>
</dbReference>
<dbReference type="PATRIC" id="fig|762967.3.peg.1552"/>
<feature type="non-terminal residue" evidence="4">
    <location>
        <position position="1"/>
    </location>
</feature>
<dbReference type="OrthoDB" id="9801783at2"/>
<comment type="caution">
    <text evidence="4">The sequence shown here is derived from an EMBL/GenBank/DDBJ whole genome shotgun (WGS) entry which is preliminary data.</text>
</comment>
<dbReference type="Pfam" id="PF04166">
    <property type="entry name" value="PdxA"/>
    <property type="match status" value="1"/>
</dbReference>
<dbReference type="NCBIfam" id="TIGR00557">
    <property type="entry name" value="pdxA"/>
    <property type="match status" value="1"/>
</dbReference>
<dbReference type="STRING" id="762967.HMPREF9440_01971"/>
<evidence type="ECO:0000256" key="1">
    <source>
        <dbReference type="ARBA" id="ARBA00022723"/>
    </source>
</evidence>
<keyword evidence="5" id="KW-1185">Reference proteome</keyword>
<gene>
    <name evidence="4" type="ORF">HMPREF9440_01971</name>
</gene>
<keyword evidence="1" id="KW-0479">Metal-binding</keyword>
<organism evidence="4 5">
    <name type="scientific">Sutterella parvirubra YIT 11816</name>
    <dbReference type="NCBI Taxonomy" id="762967"/>
    <lineage>
        <taxon>Bacteria</taxon>
        <taxon>Pseudomonadati</taxon>
        <taxon>Pseudomonadota</taxon>
        <taxon>Betaproteobacteria</taxon>
        <taxon>Burkholderiales</taxon>
        <taxon>Sutterellaceae</taxon>
        <taxon>Sutterella</taxon>
    </lineage>
</organism>
<sequence length="311" mass="33131">PAGIGPEVAVRAAWETRARVELIGDRTQLEKTAEALGLGPAPAHVSFRHVPLAAAPVPGVLDRRNAPAVLEMLTLAHEGAASGRYRAIVTGPVQKSVLCGPGSHFSGHTEFFQQKAGVKRVVMMLVSTPRQDALKVALATTHLPVSQIAPAITPERLDDILDILLTALRREYGFAHPRLAVAGLNPHAGESGELGMEEIEVITPAILRARAKHPECSIEGPFPADTLFIPGREASYDAVLAMYHDQGLPVLKHVGFVEGVNVTLGLPYVRTSVDHGTALDIAGRGVADHRSMTAALELAQTLSKNREARMA</sequence>